<organism evidence="11 12">
    <name type="scientific">Microbacter margulisiae</name>
    <dbReference type="NCBI Taxonomy" id="1350067"/>
    <lineage>
        <taxon>Bacteria</taxon>
        <taxon>Pseudomonadati</taxon>
        <taxon>Bacteroidota</taxon>
        <taxon>Bacteroidia</taxon>
        <taxon>Bacteroidales</taxon>
        <taxon>Porphyromonadaceae</taxon>
        <taxon>Microbacter</taxon>
    </lineage>
</organism>
<dbReference type="FunFam" id="3.90.550.10:FF:000079">
    <property type="entry name" value="Probable glycosyl transferase"/>
    <property type="match status" value="1"/>
</dbReference>
<feature type="transmembrane region" description="Helical" evidence="9">
    <location>
        <begin position="258"/>
        <end position="287"/>
    </location>
</feature>
<evidence type="ECO:0000256" key="8">
    <source>
        <dbReference type="ARBA" id="ARBA00038152"/>
    </source>
</evidence>
<evidence type="ECO:0000256" key="2">
    <source>
        <dbReference type="ARBA" id="ARBA00022475"/>
    </source>
</evidence>
<sequence length="311" mass="35842">MKTISIVIPAYNEENNIAPLTTAIKSFFPHHRYQYEIIFIDDGSTDNTLTQIQKIAQQDKHVFYLELSRNFGHQNALKAGIDYATGDCVITMDCDMQHPPHLLNSLIEKWEEGYDIVYTRRIENQNTSLVKKESGKIYYHIFNWLAEVNIEKGTADFRLMDRRVVEIFTGFNENDLFIRGLIPWLGFKQTAINYEPNERLSGKTKYSLRKMFLLAINGITSLSIRPLYAAIYLGLTISLLAILAIPFVIISFQPHRHIIFIWASILIAIAFFGGMQLTILGTIGLYIGKIFLQVKHRPLYIVRKTNIPDHQ</sequence>
<evidence type="ECO:0000313" key="11">
    <source>
        <dbReference type="EMBL" id="MBB3188449.1"/>
    </source>
</evidence>
<dbReference type="PANTHER" id="PTHR48090">
    <property type="entry name" value="UNDECAPRENYL-PHOSPHATE 4-DEOXY-4-FORMAMIDO-L-ARABINOSE TRANSFERASE-RELATED"/>
    <property type="match status" value="1"/>
</dbReference>
<keyword evidence="12" id="KW-1185">Reference proteome</keyword>
<name>A0A7W5H3B8_9PORP</name>
<dbReference type="GO" id="GO:0005886">
    <property type="term" value="C:plasma membrane"/>
    <property type="evidence" value="ECO:0007669"/>
    <property type="project" value="UniProtKB-SubCell"/>
</dbReference>
<feature type="domain" description="Glycosyltransferase 2-like" evidence="10">
    <location>
        <begin position="5"/>
        <end position="142"/>
    </location>
</feature>
<dbReference type="PANTHER" id="PTHR48090:SF1">
    <property type="entry name" value="PROPHAGE BACTOPRENOL GLUCOSYL TRANSFERASE HOMOLOG"/>
    <property type="match status" value="1"/>
</dbReference>
<dbReference type="AlphaFoldDB" id="A0A7W5H3B8"/>
<proteinExistence type="inferred from homology"/>
<keyword evidence="4 11" id="KW-0808">Transferase</keyword>
<protein>
    <submittedName>
        <fullName evidence="11">Dolichol-phosphate mannosyltransferase</fullName>
        <ecNumber evidence="11">2.4.1.83</ecNumber>
    </submittedName>
</protein>
<evidence type="ECO:0000256" key="9">
    <source>
        <dbReference type="SAM" id="Phobius"/>
    </source>
</evidence>
<reference evidence="11 12" key="1">
    <citation type="submission" date="2020-08" db="EMBL/GenBank/DDBJ databases">
        <title>Genomic Encyclopedia of Type Strains, Phase IV (KMG-IV): sequencing the most valuable type-strain genomes for metagenomic binning, comparative biology and taxonomic classification.</title>
        <authorList>
            <person name="Goeker M."/>
        </authorList>
    </citation>
    <scope>NUCLEOTIDE SEQUENCE [LARGE SCALE GENOMIC DNA]</scope>
    <source>
        <strain evidence="11 12">DSM 27471</strain>
    </source>
</reference>
<comment type="similarity">
    <text evidence="8">Belongs to the glycosyltransferase 2 family. GtrB subfamily.</text>
</comment>
<keyword evidence="3 11" id="KW-0328">Glycosyltransferase</keyword>
<evidence type="ECO:0000256" key="4">
    <source>
        <dbReference type="ARBA" id="ARBA00022679"/>
    </source>
</evidence>
<gene>
    <name evidence="11" type="ORF">FHX64_002647</name>
</gene>
<dbReference type="InterPro" id="IPR029044">
    <property type="entry name" value="Nucleotide-diphossugar_trans"/>
</dbReference>
<dbReference type="Proteomes" id="UP000544222">
    <property type="component" value="Unassembled WGS sequence"/>
</dbReference>
<dbReference type="InterPro" id="IPR001173">
    <property type="entry name" value="Glyco_trans_2-like"/>
</dbReference>
<dbReference type="InterPro" id="IPR050256">
    <property type="entry name" value="Glycosyltransferase_2"/>
</dbReference>
<dbReference type="Gene3D" id="3.90.550.10">
    <property type="entry name" value="Spore Coat Polysaccharide Biosynthesis Protein SpsA, Chain A"/>
    <property type="match status" value="1"/>
</dbReference>
<keyword evidence="6 9" id="KW-1133">Transmembrane helix</keyword>
<dbReference type="EC" id="2.4.1.83" evidence="11"/>
<dbReference type="RefSeq" id="WP_183414189.1">
    <property type="nucleotide sequence ID" value="NZ_JACHYB010000002.1"/>
</dbReference>
<dbReference type="GO" id="GO:0004582">
    <property type="term" value="F:dolichyl-phosphate beta-D-mannosyltransferase activity"/>
    <property type="evidence" value="ECO:0007669"/>
    <property type="project" value="UniProtKB-EC"/>
</dbReference>
<keyword evidence="7 9" id="KW-0472">Membrane</keyword>
<dbReference type="SUPFAM" id="SSF53448">
    <property type="entry name" value="Nucleotide-diphospho-sugar transferases"/>
    <property type="match status" value="1"/>
</dbReference>
<dbReference type="Pfam" id="PF00535">
    <property type="entry name" value="Glycos_transf_2"/>
    <property type="match status" value="1"/>
</dbReference>
<evidence type="ECO:0000256" key="7">
    <source>
        <dbReference type="ARBA" id="ARBA00023136"/>
    </source>
</evidence>
<dbReference type="EMBL" id="JACHYB010000002">
    <property type="protein sequence ID" value="MBB3188449.1"/>
    <property type="molecule type" value="Genomic_DNA"/>
</dbReference>
<comment type="caution">
    <text evidence="11">The sequence shown here is derived from an EMBL/GenBank/DDBJ whole genome shotgun (WGS) entry which is preliminary data.</text>
</comment>
<evidence type="ECO:0000256" key="1">
    <source>
        <dbReference type="ARBA" id="ARBA00004651"/>
    </source>
</evidence>
<comment type="subcellular location">
    <subcellularLocation>
        <location evidence="1">Cell membrane</location>
        <topology evidence="1">Multi-pass membrane protein</topology>
    </subcellularLocation>
</comment>
<accession>A0A7W5H3B8</accession>
<evidence type="ECO:0000259" key="10">
    <source>
        <dbReference type="Pfam" id="PF00535"/>
    </source>
</evidence>
<evidence type="ECO:0000256" key="5">
    <source>
        <dbReference type="ARBA" id="ARBA00022692"/>
    </source>
</evidence>
<evidence type="ECO:0000256" key="3">
    <source>
        <dbReference type="ARBA" id="ARBA00022676"/>
    </source>
</evidence>
<feature type="transmembrane region" description="Helical" evidence="9">
    <location>
        <begin position="227"/>
        <end position="252"/>
    </location>
</feature>
<keyword evidence="5 9" id="KW-0812">Transmembrane</keyword>
<keyword evidence="2" id="KW-1003">Cell membrane</keyword>
<evidence type="ECO:0000256" key="6">
    <source>
        <dbReference type="ARBA" id="ARBA00022989"/>
    </source>
</evidence>
<evidence type="ECO:0000313" key="12">
    <source>
        <dbReference type="Proteomes" id="UP000544222"/>
    </source>
</evidence>
<dbReference type="CDD" id="cd04187">
    <property type="entry name" value="DPM1_like_bac"/>
    <property type="match status" value="1"/>
</dbReference>